<accession>A0A139N4R8</accession>
<reference evidence="1 2" key="1">
    <citation type="submission" date="2016-01" db="EMBL/GenBank/DDBJ databases">
        <title>Highly variable Streptococcus oralis are common among viridans streptococci isolated from primates.</title>
        <authorList>
            <person name="Denapaite D."/>
            <person name="Rieger M."/>
            <person name="Koendgen S."/>
            <person name="Brueckner R."/>
            <person name="Ochigava I."/>
            <person name="Kappeler P."/>
            <person name="Maetz-Rensing K."/>
            <person name="Leendertz F."/>
            <person name="Hakenbeck R."/>
        </authorList>
    </citation>
    <scope>NUCLEOTIDE SEQUENCE [LARGE SCALE GENOMIC DNA]</scope>
    <source>
        <strain evidence="1 2">DD08</strain>
    </source>
</reference>
<dbReference type="STRING" id="45634.SCRDD08_00491"/>
<organism evidence="1 2">
    <name type="scientific">Streptococcus cristatus</name>
    <dbReference type="NCBI Taxonomy" id="45634"/>
    <lineage>
        <taxon>Bacteria</taxon>
        <taxon>Bacillati</taxon>
        <taxon>Bacillota</taxon>
        <taxon>Bacilli</taxon>
        <taxon>Lactobacillales</taxon>
        <taxon>Streptococcaceae</taxon>
        <taxon>Streptococcus</taxon>
    </lineage>
</organism>
<name>A0A139N4R8_STRCR</name>
<dbReference type="EMBL" id="LQRD01000020">
    <property type="protein sequence ID" value="KXT70731.1"/>
    <property type="molecule type" value="Genomic_DNA"/>
</dbReference>
<dbReference type="PATRIC" id="fig|45634.12.peg.509"/>
<evidence type="ECO:0000313" key="2">
    <source>
        <dbReference type="Proteomes" id="UP000070377"/>
    </source>
</evidence>
<comment type="caution">
    <text evidence="1">The sequence shown here is derived from an EMBL/GenBank/DDBJ whole genome shotgun (WGS) entry which is preliminary data.</text>
</comment>
<dbReference type="AlphaFoldDB" id="A0A139N4R8"/>
<sequence length="214" mass="24761">MQVLGSYLLEKYQTETFEPIIYDIYHNKREDNYCFCFEITEEADQYPLEDLLIQYSLNCTDLYGQGSQVNGALKYLIEVETLSSDKADLISILNFSTILNKEIVNYVKGKYECLAEKRCISSFYMGNQKVEVPVLAYRSDNTGMVSFQNKYPEGQLTNLFLEDKKYDVESVDGEWTCIELLNGKANLILKNSQDEYFQYIFDLKGFQGVSPILD</sequence>
<dbReference type="RefSeq" id="WP_061422291.1">
    <property type="nucleotide sequence ID" value="NZ_KQ969062.1"/>
</dbReference>
<evidence type="ECO:0000313" key="1">
    <source>
        <dbReference type="EMBL" id="KXT70731.1"/>
    </source>
</evidence>
<proteinExistence type="predicted"/>
<gene>
    <name evidence="1" type="ORF">SCRDD08_00491</name>
</gene>
<protein>
    <submittedName>
        <fullName evidence="1">Uncharacterized protein</fullName>
    </submittedName>
</protein>
<dbReference type="Proteomes" id="UP000070377">
    <property type="component" value="Unassembled WGS sequence"/>
</dbReference>